<dbReference type="EMBL" id="SNRW01011468">
    <property type="protein sequence ID" value="KAA6375109.1"/>
    <property type="molecule type" value="Genomic_DNA"/>
</dbReference>
<comment type="caution">
    <text evidence="2">The sequence shown here is derived from an EMBL/GenBank/DDBJ whole genome shotgun (WGS) entry which is preliminary data.</text>
</comment>
<evidence type="ECO:0000256" key="1">
    <source>
        <dbReference type="SAM" id="Phobius"/>
    </source>
</evidence>
<dbReference type="PANTHER" id="PTHR11319">
    <property type="entry name" value="G PROTEIN-COUPLED RECEPTOR-RELATED"/>
    <property type="match status" value="1"/>
</dbReference>
<accession>A0A5J4UXA5</accession>
<dbReference type="Proteomes" id="UP000324800">
    <property type="component" value="Unassembled WGS sequence"/>
</dbReference>
<dbReference type="PANTHER" id="PTHR11319:SF35">
    <property type="entry name" value="OUTER MEMBRANE PROTEIN PMPC-RELATED"/>
    <property type="match status" value="1"/>
</dbReference>
<protein>
    <recommendedName>
        <fullName evidence="4">Right handed beta helix domain-containing protein</fullName>
    </recommendedName>
</protein>
<reference evidence="2 3" key="1">
    <citation type="submission" date="2019-03" db="EMBL/GenBank/DDBJ databases">
        <title>Single cell metagenomics reveals metabolic interactions within the superorganism composed of flagellate Streblomastix strix and complex community of Bacteroidetes bacteria on its surface.</title>
        <authorList>
            <person name="Treitli S.C."/>
            <person name="Kolisko M."/>
            <person name="Husnik F."/>
            <person name="Keeling P."/>
            <person name="Hampl V."/>
        </authorList>
    </citation>
    <scope>NUCLEOTIDE SEQUENCE [LARGE SCALE GENOMIC DNA]</scope>
    <source>
        <strain evidence="2">ST1C</strain>
    </source>
</reference>
<feature type="transmembrane region" description="Helical" evidence="1">
    <location>
        <begin position="773"/>
        <end position="798"/>
    </location>
</feature>
<keyword evidence="1" id="KW-0472">Membrane</keyword>
<sequence length="807" mass="88151">MQDEAQNSNGGIINANLGSSSITLEISSCSFVGCNASNSGGALYLFINNTGESTLRNLSFNQCEAQTSGGAIYSTLESGGKMIITGSCLFTDCKTLSNNSYGGGGIYALVNDENSQLTIEDSITFERCSGFIGGGMYLEVNDLGKLIMTGFSSFYDCNGAYGGGCQIDPSKSNYDINLLGKMQFERCTSDKYGGGLNIYIEYVGQITINEMSFDNCNTTQSGGGFYSDIRSGAQMIITGKITFNNCCCDAQGSGGGQYLSAYGPSSIVNITGELEYNKCEANYGGGFNAAIQNEATVEINKATFIDCSCDTFGGGMFLRTSSGGNFTITRKWTFTNGNSSHNGGGLYLEAENGTVNFNQNQQILIENCCCDGYGGGIYCSISYNGQISLNNIKLNKCNSQKDGGGICAEIESGGQLTLDKSCEIYQCESHGNGGGIDINIDYESQCSFIINDAYIHECQALNSTDSSFRYSYSGFGGGIFIGGDGDYSPSSKLINLHGMKIYNNTANKYGQSLYIAMPQVIELCQQGILGEYVKGNYSDKYSDENDLVGIPVDSTTFIDSTFQTIEQQSQHLELWWRILGILKKAQVIVNVSNPTGKLLFHIEGKRMISGYLNVKIFELKNKLIEEIDQEQKEIKHKFNKNNLKSLKRKLQSPISQKHQNVNQQQIFISTNLKIKLKLLPNQTNEIIYPPEDGSSSPIQIDGELESKQNATFGMNEYKWLNYKLKEYGVLISNDRKIFTGKYGIDIEEDENAAIKLEVLIEEEEKRKGLTIGIIASIAVVALAIVAVIVIIVIVAVFISRKTRFWSE</sequence>
<keyword evidence="1" id="KW-0812">Transmembrane</keyword>
<organism evidence="2 3">
    <name type="scientific">Streblomastix strix</name>
    <dbReference type="NCBI Taxonomy" id="222440"/>
    <lineage>
        <taxon>Eukaryota</taxon>
        <taxon>Metamonada</taxon>
        <taxon>Preaxostyla</taxon>
        <taxon>Oxymonadida</taxon>
        <taxon>Streblomastigidae</taxon>
        <taxon>Streblomastix</taxon>
    </lineage>
</organism>
<evidence type="ECO:0008006" key="4">
    <source>
        <dbReference type="Google" id="ProtNLM"/>
    </source>
</evidence>
<gene>
    <name evidence="2" type="ORF">EZS28_029364</name>
</gene>
<dbReference type="AlphaFoldDB" id="A0A5J4UXA5"/>
<name>A0A5J4UXA5_9EUKA</name>
<evidence type="ECO:0000313" key="2">
    <source>
        <dbReference type="EMBL" id="KAA6375109.1"/>
    </source>
</evidence>
<keyword evidence="1" id="KW-1133">Transmembrane helix</keyword>
<proteinExistence type="predicted"/>
<evidence type="ECO:0000313" key="3">
    <source>
        <dbReference type="Proteomes" id="UP000324800"/>
    </source>
</evidence>